<dbReference type="GO" id="GO:0009295">
    <property type="term" value="C:nucleoid"/>
    <property type="evidence" value="ECO:0007669"/>
    <property type="project" value="UniProtKB-SubCell"/>
</dbReference>
<dbReference type="GO" id="GO:0007059">
    <property type="term" value="P:chromosome segregation"/>
    <property type="evidence" value="ECO:0007669"/>
    <property type="project" value="TreeGrafter"/>
</dbReference>
<dbReference type="GO" id="GO:0000917">
    <property type="term" value="P:division septum assembly"/>
    <property type="evidence" value="ECO:0007669"/>
    <property type="project" value="UniProtKB-KW"/>
</dbReference>
<accession>A0A1H9U1G8</accession>
<dbReference type="EMBL" id="FOHA01000019">
    <property type="protein sequence ID" value="SES03007.1"/>
    <property type="molecule type" value="Genomic_DNA"/>
</dbReference>
<dbReference type="STRING" id="142588.SAMN04488559_11933"/>
<dbReference type="RefSeq" id="WP_092653606.1">
    <property type="nucleotide sequence ID" value="NZ_FOHA01000019.1"/>
</dbReference>
<dbReference type="GO" id="GO:0005694">
    <property type="term" value="C:chromosome"/>
    <property type="evidence" value="ECO:0007669"/>
    <property type="project" value="TreeGrafter"/>
</dbReference>
<dbReference type="FunFam" id="1.10.10.2830:FF:000001">
    <property type="entry name" value="Chromosome partitioning protein ParB"/>
    <property type="match status" value="1"/>
</dbReference>
<dbReference type="InterPro" id="IPR023705">
    <property type="entry name" value="Nucleoid_occlusion_protein"/>
</dbReference>
<keyword evidence="5" id="KW-0238">DNA-binding</keyword>
<dbReference type="Gene3D" id="3.90.1530.30">
    <property type="match status" value="1"/>
</dbReference>
<reference evidence="9 10" key="1">
    <citation type="submission" date="2016-10" db="EMBL/GenBank/DDBJ databases">
        <authorList>
            <person name="de Groot N.N."/>
        </authorList>
    </citation>
    <scope>NUCLEOTIDE SEQUENCE [LARGE SCALE GENOMIC DNA]</scope>
    <source>
        <strain evidence="9 10">DSM 13760</strain>
    </source>
</reference>
<keyword evidence="4" id="KW-0132">Cell division</keyword>
<evidence type="ECO:0000313" key="9">
    <source>
        <dbReference type="EMBL" id="SES03007.1"/>
    </source>
</evidence>
<dbReference type="AlphaFoldDB" id="A0A1H9U1G8"/>
<dbReference type="GO" id="GO:0045881">
    <property type="term" value="P:positive regulation of sporulation resulting in formation of a cellular spore"/>
    <property type="evidence" value="ECO:0007669"/>
    <property type="project" value="TreeGrafter"/>
</dbReference>
<dbReference type="InterPro" id="IPR003115">
    <property type="entry name" value="ParB_N"/>
</dbReference>
<dbReference type="Proteomes" id="UP000198948">
    <property type="component" value="Unassembled WGS sequence"/>
</dbReference>
<keyword evidence="7" id="KW-0131">Cell cycle</keyword>
<organism evidence="9 10">
    <name type="scientific">Isobaculum melis</name>
    <dbReference type="NCBI Taxonomy" id="142588"/>
    <lineage>
        <taxon>Bacteria</taxon>
        <taxon>Bacillati</taxon>
        <taxon>Bacillota</taxon>
        <taxon>Bacilli</taxon>
        <taxon>Lactobacillales</taxon>
        <taxon>Carnobacteriaceae</taxon>
        <taxon>Isobaculum</taxon>
    </lineage>
</organism>
<keyword evidence="6" id="KW-0717">Septation</keyword>
<name>A0A1H9U1G8_9LACT</name>
<proteinExistence type="inferred from homology"/>
<keyword evidence="3" id="KW-0963">Cytoplasm</keyword>
<dbReference type="Pfam" id="PF02195">
    <property type="entry name" value="ParB_N"/>
    <property type="match status" value="1"/>
</dbReference>
<comment type="similarity">
    <text evidence="2">Belongs to the ParB family.</text>
</comment>
<evidence type="ECO:0000256" key="4">
    <source>
        <dbReference type="ARBA" id="ARBA00022618"/>
    </source>
</evidence>
<dbReference type="PANTHER" id="PTHR33375:SF8">
    <property type="entry name" value="NUCLEOID OCCLUSION PROTEIN"/>
    <property type="match status" value="1"/>
</dbReference>
<dbReference type="SUPFAM" id="SSF110849">
    <property type="entry name" value="ParB/Sulfiredoxin"/>
    <property type="match status" value="1"/>
</dbReference>
<evidence type="ECO:0000256" key="1">
    <source>
        <dbReference type="ARBA" id="ARBA00004453"/>
    </source>
</evidence>
<dbReference type="SUPFAM" id="SSF109709">
    <property type="entry name" value="KorB DNA-binding domain-like"/>
    <property type="match status" value="1"/>
</dbReference>
<evidence type="ECO:0000256" key="2">
    <source>
        <dbReference type="ARBA" id="ARBA00006295"/>
    </source>
</evidence>
<dbReference type="FunFam" id="3.90.1530.30:FF:000001">
    <property type="entry name" value="Chromosome partitioning protein ParB"/>
    <property type="match status" value="1"/>
</dbReference>
<evidence type="ECO:0000256" key="7">
    <source>
        <dbReference type="ARBA" id="ARBA00023306"/>
    </source>
</evidence>
<dbReference type="OrthoDB" id="9802051at2"/>
<dbReference type="InterPro" id="IPR050336">
    <property type="entry name" value="Chromosome_partition/occlusion"/>
</dbReference>
<gene>
    <name evidence="9" type="ORF">SAMN04488559_11933</name>
</gene>
<dbReference type="Gene3D" id="1.10.10.2830">
    <property type="match status" value="1"/>
</dbReference>
<evidence type="ECO:0000259" key="8">
    <source>
        <dbReference type="SMART" id="SM00470"/>
    </source>
</evidence>
<dbReference type="SMART" id="SM00470">
    <property type="entry name" value="ParB"/>
    <property type="match status" value="1"/>
</dbReference>
<evidence type="ECO:0000256" key="5">
    <source>
        <dbReference type="ARBA" id="ARBA00023125"/>
    </source>
</evidence>
<dbReference type="GO" id="GO:0003677">
    <property type="term" value="F:DNA binding"/>
    <property type="evidence" value="ECO:0007669"/>
    <property type="project" value="UniProtKB-KW"/>
</dbReference>
<dbReference type="InterPro" id="IPR004437">
    <property type="entry name" value="ParB/RepB/Spo0J"/>
</dbReference>
<evidence type="ECO:0000256" key="3">
    <source>
        <dbReference type="ARBA" id="ARBA00022490"/>
    </source>
</evidence>
<sequence length="303" mass="34272">MALSNIFGSGKGKKKKEALVEEKIETIPENEVVLNDPSKQEVHQIDSTKVVPNRFQPRKVFQPEKLNELARTIHIHGLIQPIVLREYAPEQYEIIAGERRFRAMQLLEWTSVPALIQEMTDSETASVALIENLQREELTAIEEAKAYQQLIELNNLTQEALAQRVGKSQSSVANKLRLLKLTDAVQQAILVKDISERHGRSLLPLTEAEQTEVVAKIIAENLNVKETEELVKKIILAKNPEKKAPQKRKVGISKDVRLALNTIKKSLTMVSDTGIDLTTEEEELDDVYRITIEIPKHKGNNQK</sequence>
<dbReference type="NCBIfam" id="TIGR00180">
    <property type="entry name" value="parB_part"/>
    <property type="match status" value="1"/>
</dbReference>
<dbReference type="Pfam" id="PF17762">
    <property type="entry name" value="HTH_ParB"/>
    <property type="match status" value="1"/>
</dbReference>
<keyword evidence="10" id="KW-1185">Reference proteome</keyword>
<dbReference type="CDD" id="cd16393">
    <property type="entry name" value="SPO0J_N"/>
    <property type="match status" value="1"/>
</dbReference>
<dbReference type="PANTHER" id="PTHR33375">
    <property type="entry name" value="CHROMOSOME-PARTITIONING PROTEIN PARB-RELATED"/>
    <property type="match status" value="1"/>
</dbReference>
<protein>
    <submittedName>
        <fullName evidence="9">Effector of nucleoid occlusion Noc</fullName>
    </submittedName>
</protein>
<evidence type="ECO:0000256" key="6">
    <source>
        <dbReference type="ARBA" id="ARBA00023210"/>
    </source>
</evidence>
<evidence type="ECO:0000313" key="10">
    <source>
        <dbReference type="Proteomes" id="UP000198948"/>
    </source>
</evidence>
<dbReference type="InterPro" id="IPR036086">
    <property type="entry name" value="ParB/Sulfiredoxin_sf"/>
</dbReference>
<dbReference type="NCBIfam" id="TIGR04285">
    <property type="entry name" value="nucleoid_noc"/>
    <property type="match status" value="1"/>
</dbReference>
<dbReference type="InterPro" id="IPR041468">
    <property type="entry name" value="HTH_ParB/Spo0J"/>
</dbReference>
<feature type="domain" description="ParB-like N-terminal" evidence="8">
    <location>
        <begin position="43"/>
        <end position="133"/>
    </location>
</feature>
<comment type="subcellular location">
    <subcellularLocation>
        <location evidence="1">Cytoplasm</location>
        <location evidence="1">Nucleoid</location>
    </subcellularLocation>
</comment>